<sequence>MKLSLLPFLASILSLLLLVDCLNFTVLHTNDIHSLFEGLGPDSHLALAQGHLARMKYLINKIQRLAPTRTLTLDAGDCFEGSLFHLLTISDAYSCESVPPLELTFLSDAGYDATMFGNHDFDAYEEGLLKILSCANITTTVPILSNNIELNLEDPTCQGFHSMQAQPSNEYTLPSNYKRPTQKTKILPHVLKLIKDEETNETVKVAVIGFHGPDSAGLSYPYRYNDATEKPDAKAYVDWIYNAVTEIKNTHKPDVVIMLSHSGNDEDFDIITSINNMTPPEQQPLVNLHISSHTHFLYKREAGNTTLYQVYAYGSILGVLQLDFDGKNLKVLNYNKTIPEVVYTDGITASTLLPTHINITSDIPMDEVYFKKIEKYTKLIDSAFFENFEYKYSTFLGQVPTNYNATYNFYNYVCDCVQKKLNDFVKPNPPIHAFFMSQSGIRSDPGYMTSVNATSFPFQFSDVYRALSIGTLNKDISNNLLPGDPVVHFYFNHTEFVNWIKWATIIGVVDSDFAITFADTVQYQVSNTSGDVEISNVTISGVPLEKFSKYIHTGMPGWILKFYVEIGQSNSTNGLVTGKFRNEFGLFMNLPYYTEYHEYELLAACIRENNEKQ</sequence>
<feature type="chain" id="PRO_5043113191" description="Calcineurin-like phosphoesterase domain-containing protein" evidence="1">
    <location>
        <begin position="22"/>
        <end position="613"/>
    </location>
</feature>
<dbReference type="Gene3D" id="3.60.21.10">
    <property type="match status" value="1"/>
</dbReference>
<protein>
    <recommendedName>
        <fullName evidence="2">Calcineurin-like phosphoesterase domain-containing protein</fullName>
    </recommendedName>
</protein>
<organism evidence="3 4">
    <name type="scientific">Acrasis kona</name>
    <dbReference type="NCBI Taxonomy" id="1008807"/>
    <lineage>
        <taxon>Eukaryota</taxon>
        <taxon>Discoba</taxon>
        <taxon>Heterolobosea</taxon>
        <taxon>Tetramitia</taxon>
        <taxon>Eutetramitia</taxon>
        <taxon>Acrasidae</taxon>
        <taxon>Acrasis</taxon>
    </lineage>
</organism>
<dbReference type="InterPro" id="IPR004843">
    <property type="entry name" value="Calcineurin-like_PHP"/>
</dbReference>
<dbReference type="GO" id="GO:0000166">
    <property type="term" value="F:nucleotide binding"/>
    <property type="evidence" value="ECO:0007669"/>
    <property type="project" value="UniProtKB-KW"/>
</dbReference>
<dbReference type="Pfam" id="PF00149">
    <property type="entry name" value="Metallophos"/>
    <property type="match status" value="1"/>
</dbReference>
<dbReference type="PANTHER" id="PTHR11575:SF24">
    <property type="entry name" value="5'-NUCLEOTIDASE"/>
    <property type="match status" value="1"/>
</dbReference>
<dbReference type="GO" id="GO:0016787">
    <property type="term" value="F:hydrolase activity"/>
    <property type="evidence" value="ECO:0007669"/>
    <property type="project" value="UniProtKB-KW"/>
</dbReference>
<dbReference type="GO" id="GO:0009166">
    <property type="term" value="P:nucleotide catabolic process"/>
    <property type="evidence" value="ECO:0007669"/>
    <property type="project" value="InterPro"/>
</dbReference>
<keyword evidence="4" id="KW-1185">Reference proteome</keyword>
<gene>
    <name evidence="3" type="ORF">AKO1_009221</name>
</gene>
<dbReference type="AlphaFoldDB" id="A0AAW2ZIY7"/>
<keyword evidence="1" id="KW-0732">Signal</keyword>
<dbReference type="PRINTS" id="PR01607">
    <property type="entry name" value="APYRASEFAMLY"/>
</dbReference>
<name>A0AAW2ZIY7_9EUKA</name>
<evidence type="ECO:0000313" key="4">
    <source>
        <dbReference type="Proteomes" id="UP001431209"/>
    </source>
</evidence>
<reference evidence="3 4" key="1">
    <citation type="submission" date="2024-03" db="EMBL/GenBank/DDBJ databases">
        <title>The Acrasis kona genome and developmental transcriptomes reveal deep origins of eukaryotic multicellular pathways.</title>
        <authorList>
            <person name="Sheikh S."/>
            <person name="Fu C.-J."/>
            <person name="Brown M.W."/>
            <person name="Baldauf S.L."/>
        </authorList>
    </citation>
    <scope>NUCLEOTIDE SEQUENCE [LARGE SCALE GENOMIC DNA]</scope>
    <source>
        <strain evidence="3 4">ATCC MYA-3509</strain>
    </source>
</reference>
<proteinExistence type="inferred from homology"/>
<accession>A0AAW2ZIY7</accession>
<feature type="signal peptide" evidence="1">
    <location>
        <begin position="1"/>
        <end position="21"/>
    </location>
</feature>
<comment type="caution">
    <text evidence="3">The sequence shown here is derived from an EMBL/GenBank/DDBJ whole genome shotgun (WGS) entry which is preliminary data.</text>
</comment>
<keyword evidence="1" id="KW-0378">Hydrolase</keyword>
<dbReference type="SUPFAM" id="SSF56300">
    <property type="entry name" value="Metallo-dependent phosphatases"/>
    <property type="match status" value="1"/>
</dbReference>
<dbReference type="Proteomes" id="UP001431209">
    <property type="component" value="Unassembled WGS sequence"/>
</dbReference>
<evidence type="ECO:0000259" key="2">
    <source>
        <dbReference type="Pfam" id="PF00149"/>
    </source>
</evidence>
<dbReference type="InterPro" id="IPR029052">
    <property type="entry name" value="Metallo-depent_PP-like"/>
</dbReference>
<feature type="domain" description="Calcineurin-like phosphoesterase" evidence="2">
    <location>
        <begin position="25"/>
        <end position="257"/>
    </location>
</feature>
<evidence type="ECO:0000256" key="1">
    <source>
        <dbReference type="RuleBase" id="RU362119"/>
    </source>
</evidence>
<comment type="similarity">
    <text evidence="1">Belongs to the 5'-nucleotidase family.</text>
</comment>
<keyword evidence="1" id="KW-0547">Nucleotide-binding</keyword>
<evidence type="ECO:0000313" key="3">
    <source>
        <dbReference type="EMBL" id="KAL0489354.1"/>
    </source>
</evidence>
<dbReference type="InterPro" id="IPR006179">
    <property type="entry name" value="5_nucleotidase/apyrase"/>
</dbReference>
<dbReference type="PANTHER" id="PTHR11575">
    <property type="entry name" value="5'-NUCLEOTIDASE-RELATED"/>
    <property type="match status" value="1"/>
</dbReference>
<dbReference type="EMBL" id="JAOPGA020001549">
    <property type="protein sequence ID" value="KAL0489354.1"/>
    <property type="molecule type" value="Genomic_DNA"/>
</dbReference>